<dbReference type="Proteomes" id="UP000234752">
    <property type="component" value="Chromosome eg_1"/>
</dbReference>
<dbReference type="Pfam" id="PF10670">
    <property type="entry name" value="DUF4198"/>
    <property type="match status" value="1"/>
</dbReference>
<gene>
    <name evidence="1" type="ORF">C0V82_03920</name>
</gene>
<sequence>MAGNGGALPIACRKGWPGWLLAVLVLSMPAKAHDFWVEPPLFQTEPGQTVPAMIWVGDHGARERSPIQARRIVALRSVGPGGVRDQLPGLELGGVAADMHLLLTERGTHLLTLETDHAAIALPADRFNTYLQQEGLTPAIAWRRERGQEGRPGREIYCRRAKVILQVGPLHPGSAGIVTQATGLNLEIVPEVHPGLLKQGQALPVRVLFDGVALAGAQVRLSDLTADGRPLDQQVTDHQGRARFAISRQGRWLLSVVWTKPIPDGIVADFETRFASLSFATGK</sequence>
<protein>
    <submittedName>
        <fullName evidence="1">DUF4198 domain-containing protein</fullName>
    </submittedName>
</protein>
<organism evidence="1 2">
    <name type="scientific">Niveispirillum cyanobacteriorum</name>
    <dbReference type="NCBI Taxonomy" id="1612173"/>
    <lineage>
        <taxon>Bacteria</taxon>
        <taxon>Pseudomonadati</taxon>
        <taxon>Pseudomonadota</taxon>
        <taxon>Alphaproteobacteria</taxon>
        <taxon>Rhodospirillales</taxon>
        <taxon>Azospirillaceae</taxon>
        <taxon>Niveispirillum</taxon>
    </lineage>
</organism>
<dbReference type="EMBL" id="CP025611">
    <property type="protein sequence ID" value="AUN29476.1"/>
    <property type="molecule type" value="Genomic_DNA"/>
</dbReference>
<dbReference type="KEGG" id="ncb:C0V82_03920"/>
<name>A0A2K9NAA7_9PROT</name>
<dbReference type="AlphaFoldDB" id="A0A2K9NAA7"/>
<accession>A0A2K9NAA7</accession>
<evidence type="ECO:0000313" key="2">
    <source>
        <dbReference type="Proteomes" id="UP000234752"/>
    </source>
</evidence>
<proteinExistence type="predicted"/>
<keyword evidence="2" id="KW-1185">Reference proteome</keyword>
<evidence type="ECO:0000313" key="1">
    <source>
        <dbReference type="EMBL" id="AUN29476.1"/>
    </source>
</evidence>
<dbReference type="InterPro" id="IPR019613">
    <property type="entry name" value="DUF4198"/>
</dbReference>
<reference evidence="1 2" key="1">
    <citation type="submission" date="2017-12" db="EMBL/GenBank/DDBJ databases">
        <title>Genomes of bacteria within cyanobacterial aggregates.</title>
        <authorList>
            <person name="Cai H."/>
        </authorList>
    </citation>
    <scope>NUCLEOTIDE SEQUENCE [LARGE SCALE GENOMIC DNA]</scope>
    <source>
        <strain evidence="1 2">TH16</strain>
    </source>
</reference>